<keyword evidence="4" id="KW-1015">Disulfide bond</keyword>
<evidence type="ECO:0000313" key="8">
    <source>
        <dbReference type="EMBL" id="KAJ6222373.1"/>
    </source>
</evidence>
<dbReference type="Pfam" id="PF00089">
    <property type="entry name" value="Trypsin"/>
    <property type="match status" value="1"/>
</dbReference>
<reference evidence="8" key="1">
    <citation type="submission" date="2022-12" db="EMBL/GenBank/DDBJ databases">
        <title>Genome assemblies of Blomia tropicalis.</title>
        <authorList>
            <person name="Cui Y."/>
        </authorList>
    </citation>
    <scope>NUCLEOTIDE SEQUENCE</scope>
    <source>
        <tissue evidence="8">Adult mites</tissue>
    </source>
</reference>
<evidence type="ECO:0000256" key="5">
    <source>
        <dbReference type="RuleBase" id="RU363034"/>
    </source>
</evidence>
<dbReference type="InterPro" id="IPR009003">
    <property type="entry name" value="Peptidase_S1_PA"/>
</dbReference>
<dbReference type="EMBL" id="JAPWDV010000001">
    <property type="protein sequence ID" value="KAJ6222373.1"/>
    <property type="molecule type" value="Genomic_DNA"/>
</dbReference>
<dbReference type="InterPro" id="IPR018114">
    <property type="entry name" value="TRYPSIN_HIS"/>
</dbReference>
<evidence type="ECO:0000256" key="3">
    <source>
        <dbReference type="ARBA" id="ARBA00022825"/>
    </source>
</evidence>
<keyword evidence="1 5" id="KW-0645">Protease</keyword>
<evidence type="ECO:0000313" key="9">
    <source>
        <dbReference type="Proteomes" id="UP001142055"/>
    </source>
</evidence>
<dbReference type="GO" id="GO:0006508">
    <property type="term" value="P:proteolysis"/>
    <property type="evidence" value="ECO:0007669"/>
    <property type="project" value="UniProtKB-KW"/>
</dbReference>
<dbReference type="PRINTS" id="PR00722">
    <property type="entry name" value="CHYMOTRYPSIN"/>
</dbReference>
<dbReference type="Proteomes" id="UP001142055">
    <property type="component" value="Chromosome 1"/>
</dbReference>
<evidence type="ECO:0000256" key="1">
    <source>
        <dbReference type="ARBA" id="ARBA00022670"/>
    </source>
</evidence>
<dbReference type="AlphaFoldDB" id="A0A9Q0MBU7"/>
<comment type="caution">
    <text evidence="8">The sequence shown here is derived from an EMBL/GenBank/DDBJ whole genome shotgun (WGS) entry which is preliminary data.</text>
</comment>
<keyword evidence="9" id="KW-1185">Reference proteome</keyword>
<dbReference type="Gene3D" id="2.40.10.10">
    <property type="entry name" value="Trypsin-like serine proteases"/>
    <property type="match status" value="1"/>
</dbReference>
<accession>A0A9Q0MBU7</accession>
<dbReference type="OMA" id="NTIHTIG"/>
<feature type="domain" description="Peptidase S1" evidence="7">
    <location>
        <begin position="41"/>
        <end position="280"/>
    </location>
</feature>
<evidence type="ECO:0000256" key="4">
    <source>
        <dbReference type="ARBA" id="ARBA00023157"/>
    </source>
</evidence>
<evidence type="ECO:0000259" key="7">
    <source>
        <dbReference type="PROSITE" id="PS50240"/>
    </source>
</evidence>
<keyword evidence="2 5" id="KW-0378">Hydrolase</keyword>
<organism evidence="8 9">
    <name type="scientific">Blomia tropicalis</name>
    <name type="common">Mite</name>
    <dbReference type="NCBI Taxonomy" id="40697"/>
    <lineage>
        <taxon>Eukaryota</taxon>
        <taxon>Metazoa</taxon>
        <taxon>Ecdysozoa</taxon>
        <taxon>Arthropoda</taxon>
        <taxon>Chelicerata</taxon>
        <taxon>Arachnida</taxon>
        <taxon>Acari</taxon>
        <taxon>Acariformes</taxon>
        <taxon>Sarcoptiformes</taxon>
        <taxon>Astigmata</taxon>
        <taxon>Glycyphagoidea</taxon>
        <taxon>Echimyopodidae</taxon>
        <taxon>Blomia</taxon>
    </lineage>
</organism>
<dbReference type="PROSITE" id="PS00134">
    <property type="entry name" value="TRYPSIN_HIS"/>
    <property type="match status" value="1"/>
</dbReference>
<sequence>MNTIHTIGFVFVLIQSIILVIASDWVNEGECGTRPLRTPKIINGTTAVHGHHPWIISLQLNNRHHCGGSLIRPNWVLTAAHCVYRLKADRFRVKLGGHRRNISSEETSINSNVSSIYAHNGFNYATFADDVALVKLEKNMPYSDYIRPICLPSSNSDQRVKHASAIVAGWGKLQQGGLSAEVLQELELPLIENELCQRWYRQQGRMLIIRSTQICAGVEQGGKDACQGDSGSPLFVVDSITRRSKVIGIVSAGIGCALPKLPGLYTRVTSYIDWIDRTIRADETSSNIVSVDNSTLIPNEVTTTTTNNSDDTVNTTVSDTITSTTLETSQTISSLTNVTADNTIVVEAKWRKPFWFKIDSKQNQI</sequence>
<dbReference type="InterPro" id="IPR001254">
    <property type="entry name" value="Trypsin_dom"/>
</dbReference>
<dbReference type="PANTHER" id="PTHR24252">
    <property type="entry name" value="ACROSIN-RELATED"/>
    <property type="match status" value="1"/>
</dbReference>
<feature type="chain" id="PRO_5040301485" description="Peptidase S1 domain-containing protein" evidence="6">
    <location>
        <begin position="23"/>
        <end position="365"/>
    </location>
</feature>
<feature type="signal peptide" evidence="6">
    <location>
        <begin position="1"/>
        <end position="22"/>
    </location>
</feature>
<protein>
    <recommendedName>
        <fullName evidence="7">Peptidase S1 domain-containing protein</fullName>
    </recommendedName>
</protein>
<keyword evidence="3 5" id="KW-0720">Serine protease</keyword>
<gene>
    <name evidence="8" type="ORF">RDWZM_000918</name>
</gene>
<dbReference type="InterPro" id="IPR043504">
    <property type="entry name" value="Peptidase_S1_PA_chymotrypsin"/>
</dbReference>
<dbReference type="PROSITE" id="PS00135">
    <property type="entry name" value="TRYPSIN_SER"/>
    <property type="match status" value="1"/>
</dbReference>
<dbReference type="FunFam" id="2.40.10.10:FF:000006">
    <property type="entry name" value="Serine proteinase stubble"/>
    <property type="match status" value="1"/>
</dbReference>
<dbReference type="GO" id="GO:0004252">
    <property type="term" value="F:serine-type endopeptidase activity"/>
    <property type="evidence" value="ECO:0007669"/>
    <property type="project" value="InterPro"/>
</dbReference>
<proteinExistence type="predicted"/>
<dbReference type="CDD" id="cd00190">
    <property type="entry name" value="Tryp_SPc"/>
    <property type="match status" value="1"/>
</dbReference>
<evidence type="ECO:0000256" key="6">
    <source>
        <dbReference type="SAM" id="SignalP"/>
    </source>
</evidence>
<dbReference type="InterPro" id="IPR001314">
    <property type="entry name" value="Peptidase_S1A"/>
</dbReference>
<name>A0A9Q0MBU7_BLOTA</name>
<dbReference type="InterPro" id="IPR033116">
    <property type="entry name" value="TRYPSIN_SER"/>
</dbReference>
<dbReference type="SUPFAM" id="SSF50494">
    <property type="entry name" value="Trypsin-like serine proteases"/>
    <property type="match status" value="1"/>
</dbReference>
<dbReference type="PROSITE" id="PS50240">
    <property type="entry name" value="TRYPSIN_DOM"/>
    <property type="match status" value="1"/>
</dbReference>
<dbReference type="OrthoDB" id="9448935at2759"/>
<keyword evidence="6" id="KW-0732">Signal</keyword>
<dbReference type="SMART" id="SM00020">
    <property type="entry name" value="Tryp_SPc"/>
    <property type="match status" value="1"/>
</dbReference>
<dbReference type="PANTHER" id="PTHR24252:SF18">
    <property type="entry name" value="OVOCHYMASE 1"/>
    <property type="match status" value="1"/>
</dbReference>
<evidence type="ECO:0000256" key="2">
    <source>
        <dbReference type="ARBA" id="ARBA00022801"/>
    </source>
</evidence>